<dbReference type="OrthoDB" id="77201at2759"/>
<dbReference type="EMBL" id="PXXK01000008">
    <property type="protein sequence ID" value="RFN55330.1"/>
    <property type="molecule type" value="Genomic_DNA"/>
</dbReference>
<accession>A0A395N634</accession>
<evidence type="ECO:0000256" key="7">
    <source>
        <dbReference type="RuleBase" id="RU004335"/>
    </source>
</evidence>
<keyword evidence="5" id="KW-0732">Signal</keyword>
<dbReference type="AlphaFoldDB" id="A0A395N634"/>
<evidence type="ECO:0000256" key="6">
    <source>
        <dbReference type="ARBA" id="ARBA00022801"/>
    </source>
</evidence>
<keyword evidence="3" id="KW-0134">Cell wall</keyword>
<feature type="compositionally biased region" description="Low complexity" evidence="8">
    <location>
        <begin position="322"/>
        <end position="360"/>
    </location>
</feature>
<evidence type="ECO:0000256" key="1">
    <source>
        <dbReference type="ARBA" id="ARBA00004191"/>
    </source>
</evidence>
<evidence type="ECO:0000256" key="8">
    <source>
        <dbReference type="SAM" id="MobiDB-lite"/>
    </source>
</evidence>
<protein>
    <recommendedName>
        <fullName evidence="11">Murein transglycosylase</fullName>
    </recommendedName>
</protein>
<evidence type="ECO:0000313" key="9">
    <source>
        <dbReference type="EMBL" id="RFN55330.1"/>
    </source>
</evidence>
<dbReference type="Pfam" id="PF00332">
    <property type="entry name" value="Glyco_hydro_17"/>
    <property type="match status" value="1"/>
</dbReference>
<dbReference type="InterPro" id="IPR050732">
    <property type="entry name" value="Beta-glucan_modifiers"/>
</dbReference>
<dbReference type="Gene3D" id="3.20.20.80">
    <property type="entry name" value="Glycosidases"/>
    <property type="match status" value="1"/>
</dbReference>
<feature type="compositionally biased region" description="Low complexity" evidence="8">
    <location>
        <begin position="368"/>
        <end position="396"/>
    </location>
</feature>
<dbReference type="InterPro" id="IPR017853">
    <property type="entry name" value="GH"/>
</dbReference>
<dbReference type="GO" id="GO:0071555">
    <property type="term" value="P:cell wall organization"/>
    <property type="evidence" value="ECO:0007669"/>
    <property type="project" value="TreeGrafter"/>
</dbReference>
<sequence>MKVSSAAVAVGALAMGAEAKNYLGFNSGATLANREAKFKADFQAEFETAQGLKTSPGDFNAVRLYTNIQAYSEDDPIEAFEAAIDTKTQILLGVWTSGTDSIDKEISALKKAVQKYGSKLTDLIIGVSVGSEDLYRNSVTGVKNKGGVGVQPDALVDFIDDFRKAFKDTPISKVPLGHVDTWDVWGNATNKPVLDAIDFIGVDEYPYYENGKGNSIDNAAKLFDKAFDATVAAAGGKPVWVTETGWPYKGPDWDEAKPSVKNAQKYWQEVGCKSLFNKVPTFWYNLRDSNPDNKMKFAITENLSTTPLFDLSCDKVDDKETSSSAESKTKTSTAASKSTGESHTTGTFITATASATGSGSSDDDEDSTATGSGSASKPTSGSGSGSSSGDASESGSSGSGSSGSGSSGSGSSSESGSAGSASESGSAGSGSGSGSETGSGSEAAETPSTVNAAAGFTVSAAAIAFFAMLAL</sequence>
<dbReference type="Proteomes" id="UP000265631">
    <property type="component" value="Unassembled WGS sequence"/>
</dbReference>
<dbReference type="InterPro" id="IPR000490">
    <property type="entry name" value="Glyco_hydro_17"/>
</dbReference>
<feature type="region of interest" description="Disordered" evidence="8">
    <location>
        <begin position="319"/>
        <end position="447"/>
    </location>
</feature>
<keyword evidence="4" id="KW-0964">Secreted</keyword>
<evidence type="ECO:0000256" key="3">
    <source>
        <dbReference type="ARBA" id="ARBA00022512"/>
    </source>
</evidence>
<gene>
    <name evidence="9" type="ORF">FIE12Z_366</name>
</gene>
<evidence type="ECO:0000256" key="5">
    <source>
        <dbReference type="ARBA" id="ARBA00022729"/>
    </source>
</evidence>
<dbReference type="GO" id="GO:0009277">
    <property type="term" value="C:fungal-type cell wall"/>
    <property type="evidence" value="ECO:0007669"/>
    <property type="project" value="TreeGrafter"/>
</dbReference>
<proteinExistence type="inferred from homology"/>
<feature type="compositionally biased region" description="Low complexity" evidence="8">
    <location>
        <begin position="409"/>
        <end position="426"/>
    </location>
</feature>
<evidence type="ECO:0000256" key="2">
    <source>
        <dbReference type="ARBA" id="ARBA00008773"/>
    </source>
</evidence>
<feature type="compositionally biased region" description="Gly residues" evidence="8">
    <location>
        <begin position="427"/>
        <end position="437"/>
    </location>
</feature>
<dbReference type="GO" id="GO:0042973">
    <property type="term" value="F:glucan endo-1,3-beta-D-glucosidase activity"/>
    <property type="evidence" value="ECO:0007669"/>
    <property type="project" value="TreeGrafter"/>
</dbReference>
<organism evidence="9 10">
    <name type="scientific">Fusarium flagelliforme</name>
    <dbReference type="NCBI Taxonomy" id="2675880"/>
    <lineage>
        <taxon>Eukaryota</taxon>
        <taxon>Fungi</taxon>
        <taxon>Dikarya</taxon>
        <taxon>Ascomycota</taxon>
        <taxon>Pezizomycotina</taxon>
        <taxon>Sordariomycetes</taxon>
        <taxon>Hypocreomycetidae</taxon>
        <taxon>Hypocreales</taxon>
        <taxon>Nectriaceae</taxon>
        <taxon>Fusarium</taxon>
        <taxon>Fusarium incarnatum-equiseti species complex</taxon>
    </lineage>
</organism>
<comment type="subcellular location">
    <subcellularLocation>
        <location evidence="1">Secreted</location>
        <location evidence="1">Cell wall</location>
    </subcellularLocation>
</comment>
<dbReference type="PANTHER" id="PTHR16631:SF16">
    <property type="entry name" value="GPI-ANCHORED CELL WALL BETA-1,3-ENDOGLUCANASE EGLC"/>
    <property type="match status" value="1"/>
</dbReference>
<comment type="similarity">
    <text evidence="2 7">Belongs to the glycosyl hydrolase 17 family.</text>
</comment>
<evidence type="ECO:0000256" key="4">
    <source>
        <dbReference type="ARBA" id="ARBA00022525"/>
    </source>
</evidence>
<comment type="caution">
    <text evidence="9">The sequence shown here is derived from an EMBL/GenBank/DDBJ whole genome shotgun (WGS) entry which is preliminary data.</text>
</comment>
<evidence type="ECO:0008006" key="11">
    <source>
        <dbReference type="Google" id="ProtNLM"/>
    </source>
</evidence>
<dbReference type="STRING" id="2594813.A0A395N634"/>
<dbReference type="GO" id="GO:0005576">
    <property type="term" value="C:extracellular region"/>
    <property type="evidence" value="ECO:0007669"/>
    <property type="project" value="TreeGrafter"/>
</dbReference>
<dbReference type="GO" id="GO:0009986">
    <property type="term" value="C:cell surface"/>
    <property type="evidence" value="ECO:0007669"/>
    <property type="project" value="TreeGrafter"/>
</dbReference>
<keyword evidence="10" id="KW-1185">Reference proteome</keyword>
<dbReference type="GO" id="GO:0005975">
    <property type="term" value="P:carbohydrate metabolic process"/>
    <property type="evidence" value="ECO:0007669"/>
    <property type="project" value="InterPro"/>
</dbReference>
<dbReference type="SUPFAM" id="SSF51445">
    <property type="entry name" value="(Trans)glycosidases"/>
    <property type="match status" value="1"/>
</dbReference>
<reference evidence="9 10" key="1">
    <citation type="journal article" date="2018" name="PLoS Pathog.">
        <title>Evolution of structural diversity of trichothecenes, a family of toxins produced by plant pathogenic and entomopathogenic fungi.</title>
        <authorList>
            <person name="Proctor R.H."/>
            <person name="McCormick S.P."/>
            <person name="Kim H.S."/>
            <person name="Cardoza R.E."/>
            <person name="Stanley A.M."/>
            <person name="Lindo L."/>
            <person name="Kelly A."/>
            <person name="Brown D.W."/>
            <person name="Lee T."/>
            <person name="Vaughan M.M."/>
            <person name="Alexander N.J."/>
            <person name="Busman M."/>
            <person name="Gutierrez S."/>
        </authorList>
    </citation>
    <scope>NUCLEOTIDE SEQUENCE [LARGE SCALE GENOMIC DNA]</scope>
    <source>
        <strain evidence="9 10">NRRL 13405</strain>
    </source>
</reference>
<keyword evidence="6" id="KW-0378">Hydrolase</keyword>
<feature type="compositionally biased region" description="Gly residues" evidence="8">
    <location>
        <begin position="397"/>
        <end position="408"/>
    </location>
</feature>
<dbReference type="PANTHER" id="PTHR16631">
    <property type="entry name" value="GLUCAN 1,3-BETA-GLUCOSIDASE"/>
    <property type="match status" value="1"/>
</dbReference>
<evidence type="ECO:0000313" key="10">
    <source>
        <dbReference type="Proteomes" id="UP000265631"/>
    </source>
</evidence>
<name>A0A395N634_9HYPO</name>